<dbReference type="Pfam" id="PF04754">
    <property type="entry name" value="Transposase_31"/>
    <property type="match status" value="1"/>
</dbReference>
<dbReference type="EMBL" id="MPJW01000265">
    <property type="protein sequence ID" value="OLU36580.1"/>
    <property type="molecule type" value="Genomic_DNA"/>
</dbReference>
<dbReference type="InterPro" id="IPR006842">
    <property type="entry name" value="Transposase_31"/>
</dbReference>
<dbReference type="GeneID" id="82203879"/>
<gene>
    <name evidence="3" type="ORF">BO222_12140</name>
</gene>
<dbReference type="RefSeq" id="WP_143357043.1">
    <property type="nucleotide sequence ID" value="NZ_MPJW01000265.1"/>
</dbReference>
<sequence length="299" mass="34705">QRDVRKRGSQNRRKSKRRNAKTASRNKSSDKALDEFFQNKSRAADLFETAFGDEIGPIDPKRLRLGNSNQKLLGKDALRDIDRSNDLLFVYQDENGKEALFTLILENQKYSDGHMLKRMLDSCYAQAVHWLESKESETKVNAKNKTKKINEYFPEIFPVVFHHRHGPRNEPCSLSELTRNKSGRHFDVSYVVIEPEDLKESCKDADNRYLGLGFDLLHKLERKAKAKQNGSDNQSDNESLLIEFEQLVIGFPEDVIKVMKAEAGVPDKIEEWIDQKRLNEQKEEGEQMSVLRELYDNRD</sequence>
<protein>
    <recommendedName>
        <fullName evidence="2">Transposase (putative) YhgA-like domain-containing protein</fullName>
    </recommendedName>
</protein>
<organism evidence="3 4">
    <name type="scientific">Ileibacterium valens</name>
    <dbReference type="NCBI Taxonomy" id="1862668"/>
    <lineage>
        <taxon>Bacteria</taxon>
        <taxon>Bacillati</taxon>
        <taxon>Bacillota</taxon>
        <taxon>Erysipelotrichia</taxon>
        <taxon>Erysipelotrichales</taxon>
        <taxon>Erysipelotrichaceae</taxon>
        <taxon>Ileibacterium</taxon>
    </lineage>
</organism>
<dbReference type="OrthoDB" id="1656137at2"/>
<dbReference type="Proteomes" id="UP000186341">
    <property type="component" value="Unassembled WGS sequence"/>
</dbReference>
<comment type="caution">
    <text evidence="3">The sequence shown here is derived from an EMBL/GenBank/DDBJ whole genome shotgun (WGS) entry which is preliminary data.</text>
</comment>
<proteinExistence type="predicted"/>
<feature type="domain" description="Transposase (putative) YhgA-like" evidence="2">
    <location>
        <begin position="30"/>
        <end position="167"/>
    </location>
</feature>
<feature type="region of interest" description="Disordered" evidence="1">
    <location>
        <begin position="278"/>
        <end position="299"/>
    </location>
</feature>
<feature type="non-terminal residue" evidence="3">
    <location>
        <position position="1"/>
    </location>
</feature>
<feature type="region of interest" description="Disordered" evidence="1">
    <location>
        <begin position="1"/>
        <end position="33"/>
    </location>
</feature>
<evidence type="ECO:0000313" key="3">
    <source>
        <dbReference type="EMBL" id="OLU36580.1"/>
    </source>
</evidence>
<feature type="compositionally biased region" description="Basic residues" evidence="1">
    <location>
        <begin position="1"/>
        <end position="20"/>
    </location>
</feature>
<evidence type="ECO:0000313" key="4">
    <source>
        <dbReference type="Proteomes" id="UP000186341"/>
    </source>
</evidence>
<dbReference type="AlphaFoldDB" id="A0A1U7NCY4"/>
<evidence type="ECO:0000256" key="1">
    <source>
        <dbReference type="SAM" id="MobiDB-lite"/>
    </source>
</evidence>
<keyword evidence="4" id="KW-1185">Reference proteome</keyword>
<feature type="non-terminal residue" evidence="3">
    <location>
        <position position="299"/>
    </location>
</feature>
<evidence type="ECO:0000259" key="2">
    <source>
        <dbReference type="Pfam" id="PF04754"/>
    </source>
</evidence>
<accession>A0A1U7NCY4</accession>
<name>A0A1U7NCY4_9FIRM</name>
<reference evidence="3 4" key="1">
    <citation type="submission" date="2016-11" db="EMBL/GenBank/DDBJ databases">
        <title>Description of two novel members of the family Erysipelotrichaceae: Ileibacterium lipovorans gen. nov., sp. nov. and Dubosiella newyorkensis, gen. nov., sp. nov.</title>
        <authorList>
            <person name="Cox L.M."/>
            <person name="Sohn J."/>
            <person name="Tyrrell K.L."/>
            <person name="Citron D.M."/>
            <person name="Lawson P.A."/>
            <person name="Patel N.B."/>
            <person name="Iizumi T."/>
            <person name="Perez-Perez G.I."/>
            <person name="Goldstein E.J."/>
            <person name="Blaser M.J."/>
        </authorList>
    </citation>
    <scope>NUCLEOTIDE SEQUENCE [LARGE SCALE GENOMIC DNA]</scope>
    <source>
        <strain evidence="3 4">NYU-BL-A3</strain>
    </source>
</reference>